<accession>A0A834XM24</accession>
<dbReference type="Proteomes" id="UP000639338">
    <property type="component" value="Unassembled WGS sequence"/>
</dbReference>
<evidence type="ECO:0000313" key="1">
    <source>
        <dbReference type="EMBL" id="KAF7987850.1"/>
    </source>
</evidence>
<evidence type="ECO:0000313" key="2">
    <source>
        <dbReference type="Proteomes" id="UP000639338"/>
    </source>
</evidence>
<reference evidence="1 2" key="1">
    <citation type="submission" date="2020-08" db="EMBL/GenBank/DDBJ databases">
        <title>Aphidius gifuensis genome sequencing and assembly.</title>
        <authorList>
            <person name="Du Z."/>
        </authorList>
    </citation>
    <scope>NUCLEOTIDE SEQUENCE [LARGE SCALE GENOMIC DNA]</scope>
    <source>
        <strain evidence="1">YNYX2018</strain>
        <tissue evidence="1">Adults</tissue>
    </source>
</reference>
<dbReference type="EMBL" id="JACMRX010000006">
    <property type="protein sequence ID" value="KAF7987850.1"/>
    <property type="molecule type" value="Genomic_DNA"/>
</dbReference>
<keyword evidence="2" id="KW-1185">Reference proteome</keyword>
<name>A0A834XM24_APHGI</name>
<dbReference type="Gene3D" id="2.60.40.10">
    <property type="entry name" value="Immunoglobulins"/>
    <property type="match status" value="1"/>
</dbReference>
<protein>
    <submittedName>
        <fullName evidence="1">Uncharacterized protein</fullName>
    </submittedName>
</protein>
<dbReference type="AlphaFoldDB" id="A0A834XM24"/>
<comment type="caution">
    <text evidence="1">The sequence shown here is derived from an EMBL/GenBank/DDBJ whole genome shotgun (WGS) entry which is preliminary data.</text>
</comment>
<organism evidence="1 2">
    <name type="scientific">Aphidius gifuensis</name>
    <name type="common">Parasitoid wasp</name>
    <dbReference type="NCBI Taxonomy" id="684658"/>
    <lineage>
        <taxon>Eukaryota</taxon>
        <taxon>Metazoa</taxon>
        <taxon>Ecdysozoa</taxon>
        <taxon>Arthropoda</taxon>
        <taxon>Hexapoda</taxon>
        <taxon>Insecta</taxon>
        <taxon>Pterygota</taxon>
        <taxon>Neoptera</taxon>
        <taxon>Endopterygota</taxon>
        <taxon>Hymenoptera</taxon>
        <taxon>Apocrita</taxon>
        <taxon>Ichneumonoidea</taxon>
        <taxon>Braconidae</taxon>
        <taxon>Aphidiinae</taxon>
        <taxon>Aphidius</taxon>
    </lineage>
</organism>
<sequence length="206" mass="24024">MISRDTAILNENDQLVCTCSNSVNQHGDLSFRRNNGYGIYPGHEPWMDFDGIIYEKSYDNKTITLKKNKIYFGDEGYYGCRNEYYDKPYSDVARIYIWVKTKKSFFSKVPFQVTNEALITPDDFRLQVPCVPTSPCYDIKLFRGSEELKINKTNGIAFDPRKGFMITNRNYIHPLKFTCSITMYGRTEKVLYHYTNLAKAVIEMVN</sequence>
<dbReference type="InterPro" id="IPR013783">
    <property type="entry name" value="Ig-like_fold"/>
</dbReference>
<proteinExistence type="predicted"/>
<gene>
    <name evidence="1" type="ORF">HCN44_003713</name>
</gene>